<proteinExistence type="predicted"/>
<comment type="caution">
    <text evidence="2">The sequence shown here is derived from an EMBL/GenBank/DDBJ whole genome shotgun (WGS) entry which is preliminary data.</text>
</comment>
<feature type="signal peptide" evidence="1">
    <location>
        <begin position="1"/>
        <end position="25"/>
    </location>
</feature>
<dbReference type="Gene3D" id="1.10.3670.10">
    <property type="entry name" value="Putative xylanase like domain"/>
    <property type="match status" value="1"/>
</dbReference>
<evidence type="ECO:0000313" key="2">
    <source>
        <dbReference type="EMBL" id="MFF0542715.1"/>
    </source>
</evidence>
<accession>A0ABW6PK81</accession>
<dbReference type="Proteomes" id="UP001601444">
    <property type="component" value="Unassembled WGS sequence"/>
</dbReference>
<keyword evidence="3" id="KW-1185">Reference proteome</keyword>
<dbReference type="InterPro" id="IPR010846">
    <property type="entry name" value="AmiA-like"/>
</dbReference>
<protein>
    <submittedName>
        <fullName evidence="2">DUF1460 domain-containing protein</fullName>
    </submittedName>
</protein>
<dbReference type="Gene3D" id="2.30.260.10">
    <property type="entry name" value="putative xylanase like domain"/>
    <property type="match status" value="1"/>
</dbReference>
<feature type="chain" id="PRO_5045773413" evidence="1">
    <location>
        <begin position="26"/>
        <end position="265"/>
    </location>
</feature>
<dbReference type="Pfam" id="PF07313">
    <property type="entry name" value="AmiA-like"/>
    <property type="match status" value="1"/>
</dbReference>
<dbReference type="SUPFAM" id="SSF54001">
    <property type="entry name" value="Cysteine proteinases"/>
    <property type="match status" value="1"/>
</dbReference>
<dbReference type="RefSeq" id="WP_387699502.1">
    <property type="nucleotide sequence ID" value="NZ_JBIAMX010000003.1"/>
</dbReference>
<sequence>MRVVTRVLLLLFAACCALTALPAAAAPALDDETGRRVDELVAVRATGAGLAPGALIEVLSRQLLGTPYRADMLVGSATVPEQLVVDLRAVDCFTYLDYIEAARRSGTRDEFVANVIAARYTGGLVDFTRRKHFFTDWANTDRVAADDITASLGAATTVTKQLNAKADGGVYLPGIPVTPRTVAYLPSAAVDAGVVAGLRTGDYLGAYADAPGLDVTHVGIFVDTPGGPVFRNASSLAANGNQVVDTPLRDYLATVPGLVVLRPRA</sequence>
<evidence type="ECO:0000256" key="1">
    <source>
        <dbReference type="SAM" id="SignalP"/>
    </source>
</evidence>
<dbReference type="InterPro" id="IPR038765">
    <property type="entry name" value="Papain-like_cys_pep_sf"/>
</dbReference>
<organism evidence="2 3">
    <name type="scientific">Nocardia thailandica</name>
    <dbReference type="NCBI Taxonomy" id="257275"/>
    <lineage>
        <taxon>Bacteria</taxon>
        <taxon>Bacillati</taxon>
        <taxon>Actinomycetota</taxon>
        <taxon>Actinomycetes</taxon>
        <taxon>Mycobacteriales</taxon>
        <taxon>Nocardiaceae</taxon>
        <taxon>Nocardia</taxon>
    </lineage>
</organism>
<dbReference type="EMBL" id="JBIAMX010000003">
    <property type="protein sequence ID" value="MFF0542715.1"/>
    <property type="molecule type" value="Genomic_DNA"/>
</dbReference>
<evidence type="ECO:0000313" key="3">
    <source>
        <dbReference type="Proteomes" id="UP001601444"/>
    </source>
</evidence>
<reference evidence="2 3" key="1">
    <citation type="submission" date="2024-10" db="EMBL/GenBank/DDBJ databases">
        <title>The Natural Products Discovery Center: Release of the First 8490 Sequenced Strains for Exploring Actinobacteria Biosynthetic Diversity.</title>
        <authorList>
            <person name="Kalkreuter E."/>
            <person name="Kautsar S.A."/>
            <person name="Yang D."/>
            <person name="Bader C.D."/>
            <person name="Teijaro C.N."/>
            <person name="Fluegel L."/>
            <person name="Davis C.M."/>
            <person name="Simpson J.R."/>
            <person name="Lauterbach L."/>
            <person name="Steele A.D."/>
            <person name="Gui C."/>
            <person name="Meng S."/>
            <person name="Li G."/>
            <person name="Viehrig K."/>
            <person name="Ye F."/>
            <person name="Su P."/>
            <person name="Kiefer A.F."/>
            <person name="Nichols A."/>
            <person name="Cepeda A.J."/>
            <person name="Yan W."/>
            <person name="Fan B."/>
            <person name="Jiang Y."/>
            <person name="Adhikari A."/>
            <person name="Zheng C.-J."/>
            <person name="Schuster L."/>
            <person name="Cowan T.M."/>
            <person name="Smanski M.J."/>
            <person name="Chevrette M.G."/>
            <person name="De Carvalho L.P.S."/>
            <person name="Shen B."/>
        </authorList>
    </citation>
    <scope>NUCLEOTIDE SEQUENCE [LARGE SCALE GENOMIC DNA]</scope>
    <source>
        <strain evidence="2 3">NPDC004045</strain>
    </source>
</reference>
<keyword evidence="1" id="KW-0732">Signal</keyword>
<name>A0ABW6PK81_9NOCA</name>
<gene>
    <name evidence="2" type="ORF">ACFYTF_07740</name>
</gene>